<feature type="transmembrane region" description="Helical" evidence="1">
    <location>
        <begin position="20"/>
        <end position="39"/>
    </location>
</feature>
<keyword evidence="2" id="KW-0934">Plastid</keyword>
<geneLocation type="plastid" evidence="2"/>
<keyword evidence="1" id="KW-0472">Membrane</keyword>
<gene>
    <name evidence="2" type="primary">ycf19</name>
</gene>
<sequence length="138" mass="16514">MIVQTLINPTILKTEFVVYFLHYFSLLSVNLLSYSYIFCKFFKFICYGKLTLEWFPMVNPYLWPYSALDVFCGWYFDLWERMLPPIRMEKGVFDASTILAIESLSSIVYFLVRFTNDFLKILEYTDKTITTKDFISLF</sequence>
<reference evidence="2" key="1">
    <citation type="submission" date="2018-08" db="EMBL/GenBank/DDBJ databases">
        <title>Comparative Plastid Genomics of Synurophyceae: Evolutionary Evidence of Lateral Gene Transfer and Inverted Repeat Dynamics.</title>
        <authorList>
            <person name="Kim J.I."/>
            <person name="Shin H."/>
            <person name="Skaloud P."/>
            <person name="Jung J."/>
            <person name="Yoon H.S."/>
            <person name="Archibald J.M."/>
            <person name="Shin W."/>
        </authorList>
    </citation>
    <scope>NUCLEOTIDE SEQUENCE</scope>
    <source>
        <strain evidence="2">CCMP1781</strain>
    </source>
</reference>
<keyword evidence="1" id="KW-0812">Transmembrane</keyword>
<accession>A0A3G2QZT7</accession>
<evidence type="ECO:0000313" key="2">
    <source>
        <dbReference type="EMBL" id="AYO28668.1"/>
    </source>
</evidence>
<dbReference type="EMBL" id="MH795132">
    <property type="protein sequence ID" value="AYO28668.1"/>
    <property type="molecule type" value="Genomic_DNA"/>
</dbReference>
<organism evidence="2">
    <name type="scientific">Neotessella volvocina</name>
    <dbReference type="NCBI Taxonomy" id="52559"/>
    <lineage>
        <taxon>Eukaryota</taxon>
        <taxon>Sar</taxon>
        <taxon>Stramenopiles</taxon>
        <taxon>Ochrophyta</taxon>
        <taxon>Synurophyceae</taxon>
        <taxon>Synurales</taxon>
        <taxon>Neotessellaceae</taxon>
        <taxon>Neotessella</taxon>
    </lineage>
</organism>
<dbReference type="AlphaFoldDB" id="A0A3G2QZT7"/>
<name>A0A3G2QZT7_9STRA</name>
<evidence type="ECO:0000256" key="1">
    <source>
        <dbReference type="SAM" id="Phobius"/>
    </source>
</evidence>
<keyword evidence="1" id="KW-1133">Transmembrane helix</keyword>
<protein>
    <submittedName>
        <fullName evidence="2">Photosystem I assembly protein Ycf19</fullName>
    </submittedName>
</protein>
<proteinExistence type="predicted"/>